<evidence type="ECO:0000256" key="1">
    <source>
        <dbReference type="ARBA" id="ARBA00022741"/>
    </source>
</evidence>
<dbReference type="AlphaFoldDB" id="A0A0M2V8C9"/>
<dbReference type="InterPro" id="IPR027417">
    <property type="entry name" value="P-loop_NTPase"/>
</dbReference>
<keyword evidence="1" id="KW-0547">Nucleotide-binding</keyword>
<dbReference type="Gene3D" id="3.40.50.300">
    <property type="entry name" value="P-loop containing nucleotide triphosphate hydrolases"/>
    <property type="match status" value="1"/>
</dbReference>
<dbReference type="InterPro" id="IPR017871">
    <property type="entry name" value="ABC_transporter-like_CS"/>
</dbReference>
<reference evidence="4 5" key="1">
    <citation type="submission" date="2015-03" db="EMBL/GenBank/DDBJ databases">
        <title>Draft genome sequences of two protease-producing strains of Arsukibacterium isolated from two cold and alkaline environments.</title>
        <authorList>
            <person name="Lylloff J.E."/>
            <person name="Skov L.B."/>
            <person name="Jepsen M."/>
            <person name="Hallin P.F."/>
            <person name="Sorensen S.J."/>
            <person name="Stougaard P."/>
            <person name="Glaring M.A."/>
        </authorList>
    </citation>
    <scope>NUCLEOTIDE SEQUENCE [LARGE SCALE GENOMIC DNA]</scope>
    <source>
        <strain evidence="4 5">GCM72</strain>
    </source>
</reference>
<feature type="domain" description="ABC transporter" evidence="3">
    <location>
        <begin position="5"/>
        <end position="231"/>
    </location>
</feature>
<comment type="caution">
    <text evidence="4">The sequence shown here is derived from an EMBL/GenBank/DDBJ whole genome shotgun (WGS) entry which is preliminary data.</text>
</comment>
<evidence type="ECO:0000259" key="3">
    <source>
        <dbReference type="PROSITE" id="PS50893"/>
    </source>
</evidence>
<accession>A0A0M2V8C9</accession>
<dbReference type="Proteomes" id="UP000034228">
    <property type="component" value="Unassembled WGS sequence"/>
</dbReference>
<evidence type="ECO:0000313" key="5">
    <source>
        <dbReference type="Proteomes" id="UP000034228"/>
    </source>
</evidence>
<keyword evidence="5" id="KW-1185">Reference proteome</keyword>
<sequence length="292" mass="33140">MPDIIEITQLQRKYDNKVILENITTRVKPGDVIALLGKNGAGKTTLLETILGFALPQQGEVRLFGTLSTDIATREKQLIGFVPQQDELLDQLSADEHLQLFARFQPHWDQTLCERLCLSWEIPLQKQISKLSVGQRQKLAIILALCHKPQLLVLDEPVASLDPIARRQFLTELVNIAADQQSVIIFSSHIVTDMERVANQVWLLKDHQLAWQGELDTLKESVVRLHISAQQPFPGPLSLPHMLRQRIQGNVATVTVQNWQDAELTTLAQQLQAQIRVEQLNLEDIFLELHEC</sequence>
<dbReference type="Pfam" id="PF00005">
    <property type="entry name" value="ABC_tran"/>
    <property type="match status" value="1"/>
</dbReference>
<dbReference type="GO" id="GO:0005524">
    <property type="term" value="F:ATP binding"/>
    <property type="evidence" value="ECO:0007669"/>
    <property type="project" value="UniProtKB-KW"/>
</dbReference>
<dbReference type="RefSeq" id="WP_046557119.1">
    <property type="nucleotide sequence ID" value="NZ_LAHO01000006.1"/>
</dbReference>
<proteinExistence type="predicted"/>
<evidence type="ECO:0000313" key="4">
    <source>
        <dbReference type="EMBL" id="KKO45915.1"/>
    </source>
</evidence>
<dbReference type="STRING" id="336831.WG68_07850"/>
<name>A0A0M2V8C9_9GAMM</name>
<keyword evidence="2 4" id="KW-0067">ATP-binding</keyword>
<dbReference type="PANTHER" id="PTHR43158:SF2">
    <property type="entry name" value="SKFA PEPTIDE EXPORT ATP-BINDING PROTEIN SKFE"/>
    <property type="match status" value="1"/>
</dbReference>
<dbReference type="InterPro" id="IPR003439">
    <property type="entry name" value="ABC_transporter-like_ATP-bd"/>
</dbReference>
<protein>
    <submittedName>
        <fullName evidence="4">ABC transporter ATP-binding protein</fullName>
    </submittedName>
</protein>
<dbReference type="GO" id="GO:0016887">
    <property type="term" value="F:ATP hydrolysis activity"/>
    <property type="evidence" value="ECO:0007669"/>
    <property type="project" value="InterPro"/>
</dbReference>
<dbReference type="PROSITE" id="PS50893">
    <property type="entry name" value="ABC_TRANSPORTER_2"/>
    <property type="match status" value="1"/>
</dbReference>
<evidence type="ECO:0000256" key="2">
    <source>
        <dbReference type="ARBA" id="ARBA00022840"/>
    </source>
</evidence>
<dbReference type="InterPro" id="IPR003593">
    <property type="entry name" value="AAA+_ATPase"/>
</dbReference>
<dbReference type="PATRIC" id="fig|336831.14.peg.778"/>
<dbReference type="CDD" id="cd03230">
    <property type="entry name" value="ABC_DR_subfamily_A"/>
    <property type="match status" value="1"/>
</dbReference>
<dbReference type="OrthoDB" id="9804819at2"/>
<gene>
    <name evidence="4" type="ORF">WG68_07850</name>
</gene>
<dbReference type="SUPFAM" id="SSF52540">
    <property type="entry name" value="P-loop containing nucleoside triphosphate hydrolases"/>
    <property type="match status" value="1"/>
</dbReference>
<organism evidence="4 5">
    <name type="scientific">Arsukibacterium ikkense</name>
    <dbReference type="NCBI Taxonomy" id="336831"/>
    <lineage>
        <taxon>Bacteria</taxon>
        <taxon>Pseudomonadati</taxon>
        <taxon>Pseudomonadota</taxon>
        <taxon>Gammaproteobacteria</taxon>
        <taxon>Chromatiales</taxon>
        <taxon>Chromatiaceae</taxon>
        <taxon>Arsukibacterium</taxon>
    </lineage>
</organism>
<dbReference type="SMART" id="SM00382">
    <property type="entry name" value="AAA"/>
    <property type="match status" value="1"/>
</dbReference>
<dbReference type="EMBL" id="LAHO01000006">
    <property type="protein sequence ID" value="KKO45915.1"/>
    <property type="molecule type" value="Genomic_DNA"/>
</dbReference>
<dbReference type="PROSITE" id="PS00211">
    <property type="entry name" value="ABC_TRANSPORTER_1"/>
    <property type="match status" value="1"/>
</dbReference>
<dbReference type="PANTHER" id="PTHR43158">
    <property type="entry name" value="SKFA PEPTIDE EXPORT ATP-BINDING PROTEIN SKFE"/>
    <property type="match status" value="1"/>
</dbReference>